<accession>A0ABV6DN75</accession>
<comment type="caution">
    <text evidence="5">The sequence shown here is derived from an EMBL/GenBank/DDBJ whole genome shotgun (WGS) entry which is preliminary data.</text>
</comment>
<protein>
    <recommendedName>
        <fullName evidence="1">peptidyl-tRNA hydrolase</fullName>
        <ecNumber evidence="1">3.1.1.29</ecNumber>
    </recommendedName>
</protein>
<evidence type="ECO:0000313" key="5">
    <source>
        <dbReference type="EMBL" id="MFC0214101.1"/>
    </source>
</evidence>
<comment type="similarity">
    <text evidence="3">Belongs to the PTH2 family.</text>
</comment>
<sequence length="118" mass="12825">MKADALDMVQYYVVNEELPMSKGKIAAQVAHAATTLTLHILLDPEGDHRAFQQWLESGQKKIVLRAAEADLLRLVESGYLSIRDAGHTEIAAGSLTVVVLPPMEKSAAQKVVSGFKLL</sequence>
<dbReference type="InterPro" id="IPR023476">
    <property type="entry name" value="Pep_tRNA_hydro_II_dom_sf"/>
</dbReference>
<dbReference type="InterPro" id="IPR002833">
    <property type="entry name" value="PTH2"/>
</dbReference>
<organism evidence="5 6">
    <name type="scientific">Paenibacillus chartarius</name>
    <dbReference type="NCBI Taxonomy" id="747481"/>
    <lineage>
        <taxon>Bacteria</taxon>
        <taxon>Bacillati</taxon>
        <taxon>Bacillota</taxon>
        <taxon>Bacilli</taxon>
        <taxon>Bacillales</taxon>
        <taxon>Paenibacillaceae</taxon>
        <taxon>Paenibacillus</taxon>
    </lineage>
</organism>
<evidence type="ECO:0000256" key="3">
    <source>
        <dbReference type="ARBA" id="ARBA00038050"/>
    </source>
</evidence>
<evidence type="ECO:0000256" key="4">
    <source>
        <dbReference type="ARBA" id="ARBA00048707"/>
    </source>
</evidence>
<keyword evidence="6" id="KW-1185">Reference proteome</keyword>
<reference evidence="5 6" key="1">
    <citation type="submission" date="2024-09" db="EMBL/GenBank/DDBJ databases">
        <authorList>
            <person name="Sun Q."/>
            <person name="Mori K."/>
        </authorList>
    </citation>
    <scope>NUCLEOTIDE SEQUENCE [LARGE SCALE GENOMIC DNA]</scope>
    <source>
        <strain evidence="5 6">CCM 7759</strain>
    </source>
</reference>
<dbReference type="PANTHER" id="PTHR12649">
    <property type="entry name" value="PEPTIDYL-TRNA HYDROLASE 2"/>
    <property type="match status" value="1"/>
</dbReference>
<name>A0ABV6DN75_9BACL</name>
<gene>
    <name evidence="5" type="ORF">ACFFK0_16865</name>
</gene>
<dbReference type="EC" id="3.1.1.29" evidence="1"/>
<dbReference type="EMBL" id="JBHLWN010000068">
    <property type="protein sequence ID" value="MFC0214101.1"/>
    <property type="molecule type" value="Genomic_DNA"/>
</dbReference>
<dbReference type="PANTHER" id="PTHR12649:SF11">
    <property type="entry name" value="PEPTIDYL-TRNA HYDROLASE 2, MITOCHONDRIAL"/>
    <property type="match status" value="1"/>
</dbReference>
<evidence type="ECO:0000313" key="6">
    <source>
        <dbReference type="Proteomes" id="UP001589776"/>
    </source>
</evidence>
<proteinExistence type="inferred from homology"/>
<dbReference type="Pfam" id="PF01981">
    <property type="entry name" value="PTH2"/>
    <property type="match status" value="1"/>
</dbReference>
<dbReference type="Proteomes" id="UP001589776">
    <property type="component" value="Unassembled WGS sequence"/>
</dbReference>
<dbReference type="Gene3D" id="3.40.1490.10">
    <property type="entry name" value="Bit1"/>
    <property type="match status" value="1"/>
</dbReference>
<evidence type="ECO:0000256" key="1">
    <source>
        <dbReference type="ARBA" id="ARBA00013260"/>
    </source>
</evidence>
<comment type="catalytic activity">
    <reaction evidence="4">
        <text>an N-acyl-L-alpha-aminoacyl-tRNA + H2O = an N-acyl-L-amino acid + a tRNA + H(+)</text>
        <dbReference type="Rhea" id="RHEA:54448"/>
        <dbReference type="Rhea" id="RHEA-COMP:10123"/>
        <dbReference type="Rhea" id="RHEA-COMP:13883"/>
        <dbReference type="ChEBI" id="CHEBI:15377"/>
        <dbReference type="ChEBI" id="CHEBI:15378"/>
        <dbReference type="ChEBI" id="CHEBI:59874"/>
        <dbReference type="ChEBI" id="CHEBI:78442"/>
        <dbReference type="ChEBI" id="CHEBI:138191"/>
        <dbReference type="EC" id="3.1.1.29"/>
    </reaction>
</comment>
<dbReference type="RefSeq" id="WP_377471440.1">
    <property type="nucleotide sequence ID" value="NZ_JBHLWN010000068.1"/>
</dbReference>
<evidence type="ECO:0000256" key="2">
    <source>
        <dbReference type="ARBA" id="ARBA00022801"/>
    </source>
</evidence>
<dbReference type="CDD" id="cd02407">
    <property type="entry name" value="PTH2_family"/>
    <property type="match status" value="1"/>
</dbReference>
<dbReference type="GO" id="GO:0004045">
    <property type="term" value="F:peptidyl-tRNA hydrolase activity"/>
    <property type="evidence" value="ECO:0007669"/>
    <property type="project" value="UniProtKB-EC"/>
</dbReference>
<keyword evidence="2 5" id="KW-0378">Hydrolase</keyword>
<dbReference type="SUPFAM" id="SSF102462">
    <property type="entry name" value="Peptidyl-tRNA hydrolase II"/>
    <property type="match status" value="1"/>
</dbReference>